<dbReference type="AlphaFoldDB" id="A0A3S9A6I2"/>
<dbReference type="RefSeq" id="WP_126017032.1">
    <property type="nucleotide sequence ID" value="NZ_CP034437.1"/>
</dbReference>
<sequence>MRMRRRISGFVVLTMLAALFSVFGASTASAYSVPNLRGGINAQWYFGTQAEVDNAATQMTNVGLGWARIDLKWDLMQPSGAGTAINWTNTDKMVSGALGKGMKVMLVASYTPSWANGGNSDVRYYPNSANIGNWQSFLDAAVRRYLPQGVTTYEMWNEPNYSPQSSPSLFVSNVLIPGANAVRAVSNDLHIPVTIVNGAAANLIGVSGIVDPYDWVTGIYAAGGKNYFDVQGIHPYCWPLAPSTADTWNALLRAPEIHTIMSNNGDGAKQIWATEFGYPTHGPNTVTEQQQSDYIVSALQIWSQSAWQSWTGPMFLYTYRDDDGGVVSNDPEQNFGLMHYDRTTFKPIMSNLLSVMQNVAPPPPPATSGWSGSTLPRLSFNASQTATAPTIDGSLDSVWTGKVTNAISKVSLGTISGSSDLSGNFGALWDSTNLYIVADINDDSLRNDSAAISDDDSIDLYLDLNHDRTTTYGADDFMYQFGYGDTTFSEYKHSATAGVTFATTARTGGYRIEIKIPWTTLGKTPTTNMAFGFDMMINDDDDGGARDSQLAWNDGTANAYQNPSLFGDGTLVAAAPTGGTIVYEAENGTYGGGGQQQTVTNASNGKVVGNLNTVGAFSQVGSVDGGSGGNASLVVRYANGNSGNMTLSLYANGTKLQQLSFAPTGSWNTFADTSAITVPLNAGTANTIKIQRDSTDTPAADIDKFTVTTTSSSSSAVLINGFENSAQWSGEATRTVETTLKTQGSQSLKFHYTVPTSGWANGNYAISSPFVDIGSATSLKLDVYPTTQTPTGQTEPITLKIQDQTGGVIYEDRLPRLTANQWNTVTISLLSIPAASRHQINSVNMYVYSGFTAQLNGRTTLDYYFDNLRTE</sequence>
<feature type="chain" id="PRO_5019043698" evidence="1">
    <location>
        <begin position="31"/>
        <end position="871"/>
    </location>
</feature>
<protein>
    <submittedName>
        <fullName evidence="3">Carbohydrate-binding protein</fullName>
    </submittedName>
</protein>
<dbReference type="Proteomes" id="UP000272528">
    <property type="component" value="Chromosome"/>
</dbReference>
<evidence type="ECO:0000259" key="2">
    <source>
        <dbReference type="PROSITE" id="PS51175"/>
    </source>
</evidence>
<dbReference type="SUPFAM" id="SSF51445">
    <property type="entry name" value="(Trans)glycosidases"/>
    <property type="match status" value="1"/>
</dbReference>
<dbReference type="InterPro" id="IPR010502">
    <property type="entry name" value="Carb-bd_dom_fam9"/>
</dbReference>
<feature type="signal peptide" evidence="1">
    <location>
        <begin position="1"/>
        <end position="30"/>
    </location>
</feature>
<dbReference type="Gene3D" id="2.60.120.260">
    <property type="entry name" value="Galactose-binding domain-like"/>
    <property type="match status" value="2"/>
</dbReference>
<dbReference type="GO" id="GO:0016052">
    <property type="term" value="P:carbohydrate catabolic process"/>
    <property type="evidence" value="ECO:0007669"/>
    <property type="project" value="InterPro"/>
</dbReference>
<dbReference type="InterPro" id="IPR005084">
    <property type="entry name" value="CBM6"/>
</dbReference>
<dbReference type="OrthoDB" id="5179605at2"/>
<dbReference type="Gene3D" id="3.20.20.80">
    <property type="entry name" value="Glycosidases"/>
    <property type="match status" value="1"/>
</dbReference>
<accession>A0A3S9A6I2</accession>
<dbReference type="InterPro" id="IPR017853">
    <property type="entry name" value="GH"/>
</dbReference>
<dbReference type="Gene3D" id="2.60.40.1190">
    <property type="match status" value="1"/>
</dbReference>
<gene>
    <name evidence="3" type="ORF">EJC50_17845</name>
</gene>
<proteinExistence type="predicted"/>
<dbReference type="Pfam" id="PF03422">
    <property type="entry name" value="CBM_6"/>
    <property type="match status" value="1"/>
</dbReference>
<dbReference type="PROSITE" id="PS51175">
    <property type="entry name" value="CBM6"/>
    <property type="match status" value="1"/>
</dbReference>
<evidence type="ECO:0000313" key="3">
    <source>
        <dbReference type="EMBL" id="AZN41325.1"/>
    </source>
</evidence>
<dbReference type="PANTHER" id="PTHR12631:SF10">
    <property type="entry name" value="BETA-XYLOSIDASE-LIKE PROTEIN-RELATED"/>
    <property type="match status" value="1"/>
</dbReference>
<dbReference type="PANTHER" id="PTHR12631">
    <property type="entry name" value="ALPHA-L-IDURONIDASE"/>
    <property type="match status" value="1"/>
</dbReference>
<dbReference type="GO" id="GO:0030246">
    <property type="term" value="F:carbohydrate binding"/>
    <property type="evidence" value="ECO:0007669"/>
    <property type="project" value="InterPro"/>
</dbReference>
<dbReference type="SUPFAM" id="SSF49785">
    <property type="entry name" value="Galactose-binding domain-like"/>
    <property type="match status" value="2"/>
</dbReference>
<dbReference type="SUPFAM" id="SSF49344">
    <property type="entry name" value="CBD9-like"/>
    <property type="match status" value="1"/>
</dbReference>
<name>A0A3S9A6I2_9BACL</name>
<dbReference type="Pfam" id="PF06452">
    <property type="entry name" value="CBM9_1"/>
    <property type="match status" value="1"/>
</dbReference>
<dbReference type="KEGG" id="palb:EJC50_17845"/>
<organism evidence="3 4">
    <name type="scientific">Paenibacillus albus</name>
    <dbReference type="NCBI Taxonomy" id="2495582"/>
    <lineage>
        <taxon>Bacteria</taxon>
        <taxon>Bacillati</taxon>
        <taxon>Bacillota</taxon>
        <taxon>Bacilli</taxon>
        <taxon>Bacillales</taxon>
        <taxon>Paenibacillaceae</taxon>
        <taxon>Paenibacillus</taxon>
    </lineage>
</organism>
<keyword evidence="4" id="KW-1185">Reference proteome</keyword>
<evidence type="ECO:0000256" key="1">
    <source>
        <dbReference type="SAM" id="SignalP"/>
    </source>
</evidence>
<dbReference type="EMBL" id="CP034437">
    <property type="protein sequence ID" value="AZN41325.1"/>
    <property type="molecule type" value="Genomic_DNA"/>
</dbReference>
<reference evidence="4" key="1">
    <citation type="submission" date="2018-12" db="EMBL/GenBank/DDBJ databases">
        <title>Genome sequence of Peanibacillus sp.</title>
        <authorList>
            <person name="Subramani G."/>
            <person name="Srinivasan S."/>
            <person name="Kim M.K."/>
        </authorList>
    </citation>
    <scope>NUCLEOTIDE SEQUENCE [LARGE SCALE GENOMIC DNA]</scope>
    <source>
        <strain evidence="4">18JY67-1</strain>
    </source>
</reference>
<dbReference type="GO" id="GO:0004553">
    <property type="term" value="F:hydrolase activity, hydrolyzing O-glycosyl compounds"/>
    <property type="evidence" value="ECO:0007669"/>
    <property type="project" value="InterPro"/>
</dbReference>
<evidence type="ECO:0000313" key="4">
    <source>
        <dbReference type="Proteomes" id="UP000272528"/>
    </source>
</evidence>
<dbReference type="InterPro" id="IPR051923">
    <property type="entry name" value="Glycosyl_Hydrolase_39"/>
</dbReference>
<dbReference type="CDD" id="cd09619">
    <property type="entry name" value="CBM9_like_4"/>
    <property type="match status" value="1"/>
</dbReference>
<dbReference type="InterPro" id="IPR008979">
    <property type="entry name" value="Galactose-bd-like_sf"/>
</dbReference>
<feature type="domain" description="CBM6" evidence="2">
    <location>
        <begin position="581"/>
        <end position="708"/>
    </location>
</feature>
<keyword evidence="1" id="KW-0732">Signal</keyword>